<dbReference type="Pfam" id="PF00035">
    <property type="entry name" value="dsrm"/>
    <property type="match status" value="2"/>
</dbReference>
<feature type="domain" description="DRBM" evidence="4">
    <location>
        <begin position="167"/>
        <end position="233"/>
    </location>
</feature>
<evidence type="ECO:0000256" key="3">
    <source>
        <dbReference type="SAM" id="MobiDB-lite"/>
    </source>
</evidence>
<dbReference type="PROSITE" id="PS50137">
    <property type="entry name" value="DS_RBD"/>
    <property type="match status" value="2"/>
</dbReference>
<dbReference type="EMBL" id="JBDJPC010000006">
    <property type="protein sequence ID" value="KAL1497464.1"/>
    <property type="molecule type" value="Genomic_DNA"/>
</dbReference>
<dbReference type="PANTHER" id="PTHR46205:SF3">
    <property type="entry name" value="LOQUACIOUS, ISOFORM B"/>
    <property type="match status" value="1"/>
</dbReference>
<feature type="compositionally biased region" description="Basic and acidic residues" evidence="3">
    <location>
        <begin position="309"/>
        <end position="321"/>
    </location>
</feature>
<evidence type="ECO:0000313" key="5">
    <source>
        <dbReference type="EMBL" id="KAL1497464.1"/>
    </source>
</evidence>
<feature type="region of interest" description="Disordered" evidence="3">
    <location>
        <begin position="1"/>
        <end position="140"/>
    </location>
</feature>
<feature type="domain" description="DRBM" evidence="4">
    <location>
        <begin position="341"/>
        <end position="390"/>
    </location>
</feature>
<dbReference type="GO" id="GO:0010468">
    <property type="term" value="P:regulation of gene expression"/>
    <property type="evidence" value="ECO:0007669"/>
    <property type="project" value="UniProtKB-ARBA"/>
</dbReference>
<sequence length="402" mass="44350">MTPYNTRRSNTGPNFDGPEQSSAVGQRRPPTSVSNNFISGGQLSTNQQRQPPVQQQLSRANPQMPPQQQQRVYKYQSQPGQQQPDSQAKFSNIQQFKADNISRPPRTNPPNIATSSSASVLSLSNPPASEPENAEDKKKPFWKGKVTKVTKAEKIRRRNSRLSKILQPKNAVMILNELARGCTYTVEELPVKIDANQFRSVVSFDNQHFAGTGRTKIAAKNAAAEIALKHIVKTKQFPGVAKKDEDAMDTDEDSQMLPWSHIASFALYKLISSWGEDLNIFNKSMTDGGTVTDQQVGLNTTGVSGGEKVSQEPRPARKMPEHPELVNPVMLVHQMLPHAVWEEVGKSGVAPNIIFTFSVTLGDKVFNGSGPSKKAAKKMAAFSACHEILSVNYPKDVWISPY</sequence>
<dbReference type="Proteomes" id="UP001566132">
    <property type="component" value="Unassembled WGS sequence"/>
</dbReference>
<dbReference type="Gene3D" id="3.30.160.20">
    <property type="match status" value="2"/>
</dbReference>
<dbReference type="AlphaFoldDB" id="A0ABD1ELT8"/>
<evidence type="ECO:0000313" key="6">
    <source>
        <dbReference type="Proteomes" id="UP001566132"/>
    </source>
</evidence>
<feature type="region of interest" description="Disordered" evidence="3">
    <location>
        <begin position="298"/>
        <end position="321"/>
    </location>
</feature>
<gene>
    <name evidence="5" type="ORF">ABEB36_008430</name>
</gene>
<feature type="compositionally biased region" description="Low complexity" evidence="3">
    <location>
        <begin position="66"/>
        <end position="87"/>
    </location>
</feature>
<name>A0ABD1ELT8_HYPHA</name>
<feature type="compositionally biased region" description="Polar residues" evidence="3">
    <location>
        <begin position="1"/>
        <end position="46"/>
    </location>
</feature>
<dbReference type="InterPro" id="IPR014720">
    <property type="entry name" value="dsRBD_dom"/>
</dbReference>
<reference evidence="5 6" key="1">
    <citation type="submission" date="2024-05" db="EMBL/GenBank/DDBJ databases">
        <title>Genetic variation in Jamaican populations of the coffee berry borer (Hypothenemus hampei).</title>
        <authorList>
            <person name="Errbii M."/>
            <person name="Myrie A."/>
        </authorList>
    </citation>
    <scope>NUCLEOTIDE SEQUENCE [LARGE SCALE GENOMIC DNA]</scope>
    <source>
        <strain evidence="5">JA-Hopewell-2020-01-JO</strain>
        <tissue evidence="5">Whole body</tissue>
    </source>
</reference>
<keyword evidence="1 2" id="KW-0694">RNA-binding</keyword>
<evidence type="ECO:0000256" key="1">
    <source>
        <dbReference type="ARBA" id="ARBA00022884"/>
    </source>
</evidence>
<feature type="compositionally biased region" description="Low complexity" evidence="3">
    <location>
        <begin position="47"/>
        <end position="56"/>
    </location>
</feature>
<protein>
    <recommendedName>
        <fullName evidence="4">DRBM domain-containing protein</fullName>
    </recommendedName>
</protein>
<keyword evidence="6" id="KW-1185">Reference proteome</keyword>
<dbReference type="PANTHER" id="PTHR46205">
    <property type="entry name" value="LOQUACIOUS, ISOFORM B"/>
    <property type="match status" value="1"/>
</dbReference>
<dbReference type="InterPro" id="IPR051247">
    <property type="entry name" value="RLC_Component"/>
</dbReference>
<dbReference type="SMART" id="SM00358">
    <property type="entry name" value="DSRM"/>
    <property type="match status" value="2"/>
</dbReference>
<feature type="compositionally biased region" description="Low complexity" evidence="3">
    <location>
        <begin position="115"/>
        <end position="127"/>
    </location>
</feature>
<evidence type="ECO:0000259" key="4">
    <source>
        <dbReference type="PROSITE" id="PS50137"/>
    </source>
</evidence>
<evidence type="ECO:0000256" key="2">
    <source>
        <dbReference type="PROSITE-ProRule" id="PRU00266"/>
    </source>
</evidence>
<comment type="caution">
    <text evidence="5">The sequence shown here is derived from an EMBL/GenBank/DDBJ whole genome shotgun (WGS) entry which is preliminary data.</text>
</comment>
<dbReference type="SUPFAM" id="SSF54768">
    <property type="entry name" value="dsRNA-binding domain-like"/>
    <property type="match status" value="2"/>
</dbReference>
<proteinExistence type="predicted"/>
<dbReference type="GO" id="GO:0003723">
    <property type="term" value="F:RNA binding"/>
    <property type="evidence" value="ECO:0007669"/>
    <property type="project" value="UniProtKB-UniRule"/>
</dbReference>
<feature type="compositionally biased region" description="Polar residues" evidence="3">
    <location>
        <begin position="88"/>
        <end position="97"/>
    </location>
</feature>
<organism evidence="5 6">
    <name type="scientific">Hypothenemus hampei</name>
    <name type="common">Coffee berry borer</name>
    <dbReference type="NCBI Taxonomy" id="57062"/>
    <lineage>
        <taxon>Eukaryota</taxon>
        <taxon>Metazoa</taxon>
        <taxon>Ecdysozoa</taxon>
        <taxon>Arthropoda</taxon>
        <taxon>Hexapoda</taxon>
        <taxon>Insecta</taxon>
        <taxon>Pterygota</taxon>
        <taxon>Neoptera</taxon>
        <taxon>Endopterygota</taxon>
        <taxon>Coleoptera</taxon>
        <taxon>Polyphaga</taxon>
        <taxon>Cucujiformia</taxon>
        <taxon>Curculionidae</taxon>
        <taxon>Scolytinae</taxon>
        <taxon>Hypothenemus</taxon>
    </lineage>
</organism>
<accession>A0ABD1ELT8</accession>